<evidence type="ECO:0000256" key="11">
    <source>
        <dbReference type="ARBA" id="ARBA00034078"/>
    </source>
</evidence>
<evidence type="ECO:0000256" key="9">
    <source>
        <dbReference type="ARBA" id="ARBA00023004"/>
    </source>
</evidence>
<comment type="caution">
    <text evidence="17">The sequence shown here is derived from an EMBL/GenBank/DDBJ whole genome shotgun (WGS) entry which is preliminary data.</text>
</comment>
<dbReference type="InterPro" id="IPR016166">
    <property type="entry name" value="FAD-bd_PCMH"/>
</dbReference>
<dbReference type="Proteomes" id="UP000242525">
    <property type="component" value="Unassembled WGS sequence"/>
</dbReference>
<feature type="binding site" evidence="13">
    <location>
        <position position="898"/>
    </location>
    <ligand>
        <name>substrate</name>
    </ligand>
</feature>
<keyword evidence="6 14" id="KW-0479">Metal-binding</keyword>
<comment type="cofactor">
    <cofactor evidence="14">
        <name>[2Fe-2S] cluster</name>
        <dbReference type="ChEBI" id="CHEBI:190135"/>
    </cofactor>
    <text evidence="14">Binds 2 [2Fe-2S] clusters.</text>
</comment>
<dbReference type="GO" id="GO:0006145">
    <property type="term" value="P:purine nucleobase catabolic process"/>
    <property type="evidence" value="ECO:0007669"/>
    <property type="project" value="UniProtKB-ARBA"/>
</dbReference>
<evidence type="ECO:0000256" key="2">
    <source>
        <dbReference type="ARBA" id="ARBA00006849"/>
    </source>
</evidence>
<feature type="binding site" evidence="13">
    <location>
        <position position="820"/>
    </location>
    <ligand>
        <name>substrate</name>
    </ligand>
</feature>
<dbReference type="InterPro" id="IPR046867">
    <property type="entry name" value="AldOxase/xan_DH_MoCoBD2"/>
</dbReference>
<dbReference type="GO" id="GO:0071949">
    <property type="term" value="F:FAD binding"/>
    <property type="evidence" value="ECO:0007669"/>
    <property type="project" value="InterPro"/>
</dbReference>
<dbReference type="InterPro" id="IPR036884">
    <property type="entry name" value="2Fe-2S-bd_dom_sf"/>
</dbReference>
<dbReference type="GO" id="GO:0005506">
    <property type="term" value="F:iron ion binding"/>
    <property type="evidence" value="ECO:0007669"/>
    <property type="project" value="InterPro"/>
</dbReference>
<dbReference type="Pfam" id="PF02738">
    <property type="entry name" value="MoCoBD_1"/>
    <property type="match status" value="1"/>
</dbReference>
<dbReference type="InterPro" id="IPR006058">
    <property type="entry name" value="2Fe2S_fd_BS"/>
</dbReference>
<evidence type="ECO:0000256" key="14">
    <source>
        <dbReference type="PIRSR" id="PIRSR000127-3"/>
    </source>
</evidence>
<dbReference type="Pfam" id="PF01799">
    <property type="entry name" value="Fer2_2"/>
    <property type="match status" value="1"/>
</dbReference>
<feature type="binding site" evidence="14">
    <location>
        <position position="785"/>
    </location>
    <ligand>
        <name>Mo-molybdopterin</name>
        <dbReference type="ChEBI" id="CHEBI:71302"/>
    </ligand>
    <ligandPart>
        <name>Mo</name>
        <dbReference type="ChEBI" id="CHEBI:28685"/>
    </ligandPart>
</feature>
<evidence type="ECO:0000256" key="8">
    <source>
        <dbReference type="ARBA" id="ARBA00023002"/>
    </source>
</evidence>
<comment type="similarity">
    <text evidence="2">Belongs to the xanthine dehydrogenase family.</text>
</comment>
<feature type="domain" description="2Fe-2S ferredoxin-type" evidence="15">
    <location>
        <begin position="23"/>
        <end position="109"/>
    </location>
</feature>
<keyword evidence="18" id="KW-1185">Reference proteome</keyword>
<feature type="binding site" evidence="13">
    <location>
        <position position="384"/>
    </location>
    <ligand>
        <name>FAD</name>
        <dbReference type="ChEBI" id="CHEBI:57692"/>
    </ligand>
</feature>
<reference evidence="17" key="1">
    <citation type="submission" date="2014-03" db="EMBL/GenBank/DDBJ databases">
        <authorList>
            <person name="Casaregola S."/>
        </authorList>
    </citation>
    <scope>NUCLEOTIDE SEQUENCE [LARGE SCALE GENOMIC DNA]</scope>
    <source>
        <strain evidence="17">CLIB 918</strain>
    </source>
</reference>
<dbReference type="InterPro" id="IPR016169">
    <property type="entry name" value="FAD-bd_PCMH_sub2"/>
</dbReference>
<comment type="cofactor">
    <cofactor evidence="14">
        <name>Mo-molybdopterin</name>
        <dbReference type="ChEBI" id="CHEBI:71302"/>
    </cofactor>
    <text evidence="14">Binds 1 Mo-molybdopterin (Mo-MPT) cofactor per subunit.</text>
</comment>
<evidence type="ECO:0000256" key="3">
    <source>
        <dbReference type="ARBA" id="ARBA00022505"/>
    </source>
</evidence>
<dbReference type="SUPFAM" id="SSF55447">
    <property type="entry name" value="CO dehydrogenase flavoprotein C-terminal domain-like"/>
    <property type="match status" value="1"/>
</dbReference>
<evidence type="ECO:0000256" key="7">
    <source>
        <dbReference type="ARBA" id="ARBA00022827"/>
    </source>
</evidence>
<gene>
    <name evidence="17" type="ORF">BN980_GECA14s01737g</name>
</gene>
<dbReference type="PIRSF" id="PIRSF000127">
    <property type="entry name" value="Xanthine_DH"/>
    <property type="match status" value="1"/>
</dbReference>
<protein>
    <recommendedName>
        <fullName evidence="19">Xanthine dehydrogenase</fullName>
    </recommendedName>
</protein>
<feature type="binding site" evidence="13">
    <location>
        <begin position="280"/>
        <end position="287"/>
    </location>
    <ligand>
        <name>FAD</name>
        <dbReference type="ChEBI" id="CHEBI:57692"/>
    </ligand>
</feature>
<dbReference type="InterPro" id="IPR037165">
    <property type="entry name" value="AldOxase/xan_DH_Mopterin-bd_sf"/>
</dbReference>
<dbReference type="OrthoDB" id="8300278at2759"/>
<sequence length="1365" mass="150378">MTVAADTEQAARAQTYITNNYATSLIFYLNGQKQVVHHPDPNHTLIDYIRSTGLTGTKLGCAEGGCGACTVVVSTWDFDKEKENHIAVNSCIVPLISVHRKHVITVEGLGTSQNPHPVQERIALFHGSQCGFCTPGIVMSLYAALRSHDEIDDEIIAEAFDGNLCRCTGYKPILDAARTFTCGKGAGCCKNKLPSENGNVSNGCGINGSSSENKTPDGFTYKEYKPDQELIFPPGLKKLSSVPNKPVRFGSQEEFEREWLRPITKAQLLDLKMLYPNAKIVSGASEVQIETKFKALNYNVSVFVNDIPELASHRFVEDSGLYIGANITLSDLESVCEHLSKTLTRGAGQVYDTIAQQLKFFAGRQIRNVATPAGNLATASPIADLNPILVAADAVLTVESVDGTRQLSMSDFFISYRKTQLEEHEIITEIFIPQTAEREVICAYKQAKRKDDDISIVTSSILIQVDTENIVTKANIVYGGVAPMTVKSKQAAAFLIGRSLTTKETLEGTIDQLSKEFDLPYGVPGGMPTFRKALVLSFFYKFYQTAMQRLLGQPDDGDAIEEVDRSQIMPEGTRDIINPYEGTIVGKSNPHLSALKQVTGEALYTDDIPPYHNELFGVQVMTTKPAAKILSVDVSEALEIDGVHGYTDIDDLPNRESNLWGPIPIGKEKFFADGESEFVGQCIGVIVASTREIAAKAARAVKVEYDTTGYTPILTVEEAVEKESFFETSPRTDKGDINTAFDNAKYVFEGVTRMGGQEHFYLEPQGCVVVPEPEDGEMKIYSSTQNPTEAQAFAAQVTNVPSSRIVVRVKRLGGGFGGKETRSVQLSSIAAVAAKKFKRPVRMILSRSEDMLTSGYRHPFLMKWKVGLDENNKFTALDAKLYANGGWSLDLTRGVLDRAVWHACNCYNFPNAVVQGFACKTNTASNTAFRGFGGPQGMFMAESIIYDVSERLNLNPDELRHINYYQPGLQSTNYKQSITEDFTIPDMETQLKQEANYPQLVKEVEEFNRDHDWVKRGIAHVPTMFGIAFGALFLNQAGALVHIYHDGSILLTHGGTEMGQGLHTKMAMICAESLQVPLDQVFISETSTNTVPNTSASAASASSDLNGMAVKNACDQINERLLPYREKLGPNATMKELAHAAYFDRVNLSANGFYKTPDIGYVWGEENPKPAFSYFTQGCALALVEVNTLTGDWMCLRTDIKMDIGRPINKAIDYGQIEGAFIQGMGLFTMEELLWHRASGTLFTRGPGAYKIPGFRDTPRQFTVSTLRDREFKHLKTIHRSKGIGEPPLFLGSVVYFAIRDALKRKRIAGRDNDDKATMAEVNEAGKPWVSPMTTERIRELAGDALLAKALVKPKEGELPFFVMA</sequence>
<dbReference type="Gene3D" id="3.30.365.10">
    <property type="entry name" value="Aldehyde oxidase/xanthine dehydrogenase, molybdopterin binding domain"/>
    <property type="match status" value="4"/>
</dbReference>
<name>A0A0J9XFW6_GEOCN</name>
<accession>A0A0J9XFW6</accession>
<keyword evidence="9 14" id="KW-0408">Iron</keyword>
<dbReference type="Pfam" id="PF01315">
    <property type="entry name" value="Ald_Xan_dh_C"/>
    <property type="match status" value="1"/>
</dbReference>
<feature type="active site" description="Proton acceptor" evidence="12">
    <location>
        <position position="1286"/>
    </location>
</feature>
<proteinExistence type="inferred from homology"/>
<dbReference type="Gene3D" id="3.30.390.50">
    <property type="entry name" value="CO dehydrogenase flavoprotein, C-terminal domain"/>
    <property type="match status" value="1"/>
</dbReference>
<evidence type="ECO:0000259" key="15">
    <source>
        <dbReference type="PROSITE" id="PS51085"/>
    </source>
</evidence>
<dbReference type="InterPro" id="IPR005107">
    <property type="entry name" value="CO_DH_flav_C"/>
</dbReference>
<dbReference type="InterPro" id="IPR000674">
    <property type="entry name" value="Ald_Oxase/Xan_DH_a/b"/>
</dbReference>
<feature type="binding site" evidence="13">
    <location>
        <position position="932"/>
    </location>
    <ligand>
        <name>substrate</name>
    </ligand>
</feature>
<dbReference type="FunFam" id="3.30.365.10:FF:000003">
    <property type="entry name" value="Aldehyde oxidase 1"/>
    <property type="match status" value="1"/>
</dbReference>
<dbReference type="InterPro" id="IPR002346">
    <property type="entry name" value="Mopterin_DH_FAD-bd"/>
</dbReference>
<evidence type="ECO:0000313" key="18">
    <source>
        <dbReference type="Proteomes" id="UP000242525"/>
    </source>
</evidence>
<dbReference type="STRING" id="1173061.A0A0J9XFW6"/>
<dbReference type="CDD" id="cd00207">
    <property type="entry name" value="fer2"/>
    <property type="match status" value="1"/>
</dbReference>
<dbReference type="SUPFAM" id="SSF47741">
    <property type="entry name" value="CO dehydrogenase ISP C-domain like"/>
    <property type="match status" value="1"/>
</dbReference>
<feature type="domain" description="FAD-binding PCMH-type" evidence="16">
    <location>
        <begin position="252"/>
        <end position="437"/>
    </location>
</feature>
<dbReference type="Gene3D" id="1.10.150.120">
    <property type="entry name" value="[2Fe-2S]-binding domain"/>
    <property type="match status" value="1"/>
</dbReference>
<feature type="binding site" evidence="14">
    <location>
        <position position="133"/>
    </location>
    <ligand>
        <name>[2Fe-2S] cluster</name>
        <dbReference type="ChEBI" id="CHEBI:190135"/>
        <label>2</label>
    </ligand>
</feature>
<dbReference type="GO" id="GO:0004854">
    <property type="term" value="F:xanthine dehydrogenase activity"/>
    <property type="evidence" value="ECO:0007669"/>
    <property type="project" value="UniProtKB-ARBA"/>
</dbReference>
<comment type="cofactor">
    <cofactor evidence="11">
        <name>[2Fe-2S] cluster</name>
        <dbReference type="ChEBI" id="CHEBI:190135"/>
    </cofactor>
</comment>
<dbReference type="InterPro" id="IPR016167">
    <property type="entry name" value="FAD-bd_PCMH_sub1"/>
</dbReference>
<dbReference type="PROSITE" id="PS51085">
    <property type="entry name" value="2FE2S_FER_2"/>
    <property type="match status" value="1"/>
</dbReference>
<dbReference type="SUPFAM" id="SSF56003">
    <property type="entry name" value="Molybdenum cofactor-binding domain"/>
    <property type="match status" value="1"/>
</dbReference>
<dbReference type="FunFam" id="3.30.465.10:FF:000004">
    <property type="entry name" value="Xanthine dehydrogenase/oxidase"/>
    <property type="match status" value="1"/>
</dbReference>
<dbReference type="InterPro" id="IPR002888">
    <property type="entry name" value="2Fe-2S-bd"/>
</dbReference>
<evidence type="ECO:0000256" key="6">
    <source>
        <dbReference type="ARBA" id="ARBA00022723"/>
    </source>
</evidence>
<keyword evidence="10 14" id="KW-0411">Iron-sulfur</keyword>
<keyword evidence="7 13" id="KW-0274">FAD</keyword>
<dbReference type="FunFam" id="3.30.365.10:FF:000002">
    <property type="entry name" value="Xanthine dehydrogenase oxidase"/>
    <property type="match status" value="1"/>
</dbReference>
<comment type="cofactor">
    <cofactor evidence="1 13">
        <name>FAD</name>
        <dbReference type="ChEBI" id="CHEBI:57692"/>
    </cofactor>
</comment>
<keyword evidence="3 14" id="KW-0500">Molybdenum</keyword>
<feature type="binding site" evidence="13">
    <location>
        <position position="445"/>
    </location>
    <ligand>
        <name>FAD</name>
        <dbReference type="ChEBI" id="CHEBI:57692"/>
    </ligand>
</feature>
<evidence type="ECO:0000313" key="17">
    <source>
        <dbReference type="EMBL" id="CDO56254.1"/>
    </source>
</evidence>
<dbReference type="GO" id="GO:0051537">
    <property type="term" value="F:2 iron, 2 sulfur cluster binding"/>
    <property type="evidence" value="ECO:0007669"/>
    <property type="project" value="UniProtKB-KW"/>
</dbReference>
<dbReference type="Gene3D" id="3.90.1170.50">
    <property type="entry name" value="Aldehyde oxidase/xanthine dehydrogenase, a/b hammerhead"/>
    <property type="match status" value="1"/>
</dbReference>
<dbReference type="FunFam" id="3.10.20.30:FF:000015">
    <property type="entry name" value="Aldehyde oxidase 1"/>
    <property type="match status" value="1"/>
</dbReference>
<feature type="binding site" evidence="14">
    <location>
        <position position="930"/>
    </location>
    <ligand>
        <name>Mo-molybdopterin</name>
        <dbReference type="ChEBI" id="CHEBI:71302"/>
    </ligand>
    <ligandPart>
        <name>Mo</name>
        <dbReference type="ChEBI" id="CHEBI:28685"/>
    </ligandPart>
</feature>
<dbReference type="Pfam" id="PF00941">
    <property type="entry name" value="FAD_binding_5"/>
    <property type="match status" value="1"/>
</dbReference>
<dbReference type="Gene3D" id="3.30.43.10">
    <property type="entry name" value="Uridine Diphospho-n-acetylenolpyruvylglucosamine Reductase, domain 2"/>
    <property type="match status" value="1"/>
</dbReference>
<evidence type="ECO:0008006" key="19">
    <source>
        <dbReference type="Google" id="ProtNLM"/>
    </source>
</evidence>
<dbReference type="SUPFAM" id="SSF56176">
    <property type="entry name" value="FAD-binding/transporter-associated domain-like"/>
    <property type="match status" value="1"/>
</dbReference>
<evidence type="ECO:0000256" key="13">
    <source>
        <dbReference type="PIRSR" id="PIRSR000127-2"/>
    </source>
</evidence>
<dbReference type="PROSITE" id="PS00197">
    <property type="entry name" value="2FE2S_FER_1"/>
    <property type="match status" value="1"/>
</dbReference>
<dbReference type="Pfam" id="PF20256">
    <property type="entry name" value="MoCoBD_2"/>
    <property type="match status" value="1"/>
</dbReference>
<evidence type="ECO:0000256" key="10">
    <source>
        <dbReference type="ARBA" id="ARBA00023014"/>
    </source>
</evidence>
<evidence type="ECO:0000256" key="12">
    <source>
        <dbReference type="PIRSR" id="PIRSR000127-1"/>
    </source>
</evidence>
<keyword evidence="8" id="KW-0560">Oxidoreductase</keyword>
<evidence type="ECO:0000256" key="4">
    <source>
        <dbReference type="ARBA" id="ARBA00022630"/>
    </source>
</evidence>
<dbReference type="InterPro" id="IPR036010">
    <property type="entry name" value="2Fe-2S_ferredoxin-like_sf"/>
</dbReference>
<keyword evidence="5 14" id="KW-0001">2Fe-2S</keyword>
<dbReference type="InterPro" id="IPR008274">
    <property type="entry name" value="AldOxase/xan_DH_MoCoBD1"/>
</dbReference>
<dbReference type="InterPro" id="IPR016208">
    <property type="entry name" value="Ald_Oxase/xanthine_DH-like"/>
</dbReference>
<feature type="binding site" evidence="14">
    <location>
        <position position="165"/>
    </location>
    <ligand>
        <name>[2Fe-2S] cluster</name>
        <dbReference type="ChEBI" id="CHEBI:190135"/>
        <label>2</label>
    </ligand>
</feature>
<dbReference type="SUPFAM" id="SSF54292">
    <property type="entry name" value="2Fe-2S ferredoxin-like"/>
    <property type="match status" value="1"/>
</dbReference>
<dbReference type="InterPro" id="IPR036318">
    <property type="entry name" value="FAD-bd_PCMH-like_sf"/>
</dbReference>
<dbReference type="Pfam" id="PF03450">
    <property type="entry name" value="CO_deh_flav_C"/>
    <property type="match status" value="1"/>
</dbReference>
<feature type="binding site" evidence="14">
    <location>
        <position position="1099"/>
    </location>
    <ligand>
        <name>Mo-molybdopterin</name>
        <dbReference type="ChEBI" id="CHEBI:71302"/>
    </ligand>
    <ligandPart>
        <name>Mo</name>
        <dbReference type="ChEBI" id="CHEBI:28685"/>
    </ligandPart>
</feature>
<dbReference type="InterPro" id="IPR001041">
    <property type="entry name" value="2Fe-2S_ferredoxin-type"/>
</dbReference>
<feature type="binding site" evidence="14">
    <location>
        <position position="66"/>
    </location>
    <ligand>
        <name>[2Fe-2S] cluster</name>
        <dbReference type="ChEBI" id="CHEBI:190135"/>
        <label>1</label>
    </ligand>
</feature>
<feature type="binding site" evidence="14">
    <location>
        <position position="91"/>
    </location>
    <ligand>
        <name>[2Fe-2S] cluster</name>
        <dbReference type="ChEBI" id="CHEBI:190135"/>
        <label>1</label>
    </ligand>
</feature>
<dbReference type="EMBL" id="CCBN010000014">
    <property type="protein sequence ID" value="CDO56254.1"/>
    <property type="molecule type" value="Genomic_DNA"/>
</dbReference>
<dbReference type="SMART" id="SM01092">
    <property type="entry name" value="CO_deh_flav_C"/>
    <property type="match status" value="1"/>
</dbReference>
<feature type="binding site" evidence="14">
    <location>
        <position position="167"/>
    </location>
    <ligand>
        <name>[2Fe-2S] cluster</name>
        <dbReference type="ChEBI" id="CHEBI:190135"/>
        <label>2</label>
    </ligand>
</feature>
<dbReference type="Pfam" id="PF00111">
    <property type="entry name" value="Fer2"/>
    <property type="match status" value="1"/>
</dbReference>
<feature type="binding site" evidence="14">
    <location>
        <position position="130"/>
    </location>
    <ligand>
        <name>[2Fe-2S] cluster</name>
        <dbReference type="ChEBI" id="CHEBI:190135"/>
        <label>2</label>
    </ligand>
</feature>
<feature type="binding site" evidence="14">
    <location>
        <position position="61"/>
    </location>
    <ligand>
        <name>[2Fe-2S] cluster</name>
        <dbReference type="ChEBI" id="CHEBI:190135"/>
        <label>1</label>
    </ligand>
</feature>
<evidence type="ECO:0000259" key="16">
    <source>
        <dbReference type="PROSITE" id="PS51387"/>
    </source>
</evidence>
<organism evidence="17 18">
    <name type="scientific">Geotrichum candidum</name>
    <name type="common">Oospora lactis</name>
    <name type="synonym">Dipodascus geotrichum</name>
    <dbReference type="NCBI Taxonomy" id="1173061"/>
    <lineage>
        <taxon>Eukaryota</taxon>
        <taxon>Fungi</taxon>
        <taxon>Dikarya</taxon>
        <taxon>Ascomycota</taxon>
        <taxon>Saccharomycotina</taxon>
        <taxon>Dipodascomycetes</taxon>
        <taxon>Dipodascales</taxon>
        <taxon>Dipodascaceae</taxon>
        <taxon>Geotrichum</taxon>
    </lineage>
</organism>
<dbReference type="PANTHER" id="PTHR45444">
    <property type="entry name" value="XANTHINE DEHYDROGENASE"/>
    <property type="match status" value="1"/>
</dbReference>
<dbReference type="Gene3D" id="3.10.20.30">
    <property type="match status" value="1"/>
</dbReference>
<dbReference type="PROSITE" id="PS51387">
    <property type="entry name" value="FAD_PCMH"/>
    <property type="match status" value="1"/>
</dbReference>
<dbReference type="InterPro" id="IPR036856">
    <property type="entry name" value="Ald_Oxase/Xan_DH_a/b_sf"/>
</dbReference>
<dbReference type="InterPro" id="IPR036683">
    <property type="entry name" value="CO_DH_flav_C_dom_sf"/>
</dbReference>
<dbReference type="Gene3D" id="3.30.465.10">
    <property type="match status" value="1"/>
</dbReference>
<dbReference type="PANTHER" id="PTHR45444:SF3">
    <property type="entry name" value="XANTHINE DEHYDROGENASE"/>
    <property type="match status" value="1"/>
</dbReference>
<dbReference type="InterPro" id="IPR012675">
    <property type="entry name" value="Beta-grasp_dom_sf"/>
</dbReference>
<dbReference type="SMART" id="SM01008">
    <property type="entry name" value="Ald_Xan_dh_C"/>
    <property type="match status" value="1"/>
</dbReference>
<keyword evidence="4" id="KW-0285">Flavoprotein</keyword>
<evidence type="ECO:0000256" key="5">
    <source>
        <dbReference type="ARBA" id="ARBA00022714"/>
    </source>
</evidence>
<feature type="binding site" evidence="14">
    <location>
        <position position="816"/>
    </location>
    <ligand>
        <name>Mo-molybdopterin</name>
        <dbReference type="ChEBI" id="CHEBI:71302"/>
    </ligand>
    <ligandPart>
        <name>Mo</name>
        <dbReference type="ChEBI" id="CHEBI:28685"/>
    </ligandPart>
</feature>
<feature type="binding site" evidence="14">
    <location>
        <position position="69"/>
    </location>
    <ligand>
        <name>[2Fe-2S] cluster</name>
        <dbReference type="ChEBI" id="CHEBI:190135"/>
        <label>1</label>
    </ligand>
</feature>
<dbReference type="SUPFAM" id="SSF54665">
    <property type="entry name" value="CO dehydrogenase molybdoprotein N-domain-like"/>
    <property type="match status" value="1"/>
</dbReference>
<feature type="binding site" evidence="13">
    <location>
        <position position="361"/>
    </location>
    <ligand>
        <name>FAD</name>
        <dbReference type="ChEBI" id="CHEBI:57692"/>
    </ligand>
</feature>
<evidence type="ECO:0000256" key="1">
    <source>
        <dbReference type="ARBA" id="ARBA00001974"/>
    </source>
</evidence>